<reference evidence="4" key="1">
    <citation type="submission" date="2015-09" db="EMBL/GenBank/DDBJ databases">
        <authorList>
            <consortium name="Pathogen Informatics"/>
        </authorList>
    </citation>
    <scope>NUCLEOTIDE SEQUENCE [LARGE SCALE GENOMIC DNA]</scope>
    <source>
        <strain evidence="4">Lake Konstanz</strain>
    </source>
</reference>
<keyword evidence="4" id="KW-1185">Reference proteome</keyword>
<dbReference type="InterPro" id="IPR001507">
    <property type="entry name" value="ZP_dom"/>
</dbReference>
<dbReference type="VEuPathDB" id="TriTrypDB:BSAL_19965"/>
<organism evidence="3 4">
    <name type="scientific">Bodo saltans</name>
    <name type="common">Flagellated protozoan</name>
    <dbReference type="NCBI Taxonomy" id="75058"/>
    <lineage>
        <taxon>Eukaryota</taxon>
        <taxon>Discoba</taxon>
        <taxon>Euglenozoa</taxon>
        <taxon>Kinetoplastea</taxon>
        <taxon>Metakinetoplastina</taxon>
        <taxon>Eubodonida</taxon>
        <taxon>Bodonidae</taxon>
        <taxon>Bodo</taxon>
    </lineage>
</organism>
<dbReference type="EMBL" id="CYKH01001715">
    <property type="protein sequence ID" value="CUG89225.1"/>
    <property type="molecule type" value="Genomic_DNA"/>
</dbReference>
<feature type="signal peptide" evidence="1">
    <location>
        <begin position="1"/>
        <end position="34"/>
    </location>
</feature>
<name>A0A0S4JJQ1_BODSA</name>
<feature type="domain" description="ZP" evidence="2">
    <location>
        <begin position="1"/>
        <end position="41"/>
    </location>
</feature>
<gene>
    <name evidence="3" type="ORF">BSAL_19965</name>
</gene>
<dbReference type="PROSITE" id="PS51034">
    <property type="entry name" value="ZP_2"/>
    <property type="match status" value="1"/>
</dbReference>
<evidence type="ECO:0000259" key="2">
    <source>
        <dbReference type="PROSITE" id="PS51034"/>
    </source>
</evidence>
<evidence type="ECO:0000313" key="4">
    <source>
        <dbReference type="Proteomes" id="UP000051952"/>
    </source>
</evidence>
<dbReference type="Proteomes" id="UP000051952">
    <property type="component" value="Unassembled WGS sequence"/>
</dbReference>
<keyword evidence="1" id="KW-0732">Signal</keyword>
<protein>
    <recommendedName>
        <fullName evidence="2">ZP domain-containing protein</fullName>
    </recommendedName>
</protein>
<feature type="chain" id="PRO_5006622414" description="ZP domain-containing protein" evidence="1">
    <location>
        <begin position="35"/>
        <end position="98"/>
    </location>
</feature>
<evidence type="ECO:0000256" key="1">
    <source>
        <dbReference type="SAM" id="SignalP"/>
    </source>
</evidence>
<accession>A0A0S4JJQ1</accession>
<sequence>MMFRFVVRQTTLPSSTLFIFCVLQLCAKDHVTSCACVKPPFPVVRCSFFVCSSCACVKPPFPVVRCSFFVCSSCAQKITSHFTNRRAKSCSNAFKAMC</sequence>
<dbReference type="AlphaFoldDB" id="A0A0S4JJQ1"/>
<evidence type="ECO:0000313" key="3">
    <source>
        <dbReference type="EMBL" id="CUG89225.1"/>
    </source>
</evidence>
<proteinExistence type="predicted"/>